<dbReference type="PROSITE" id="PS50948">
    <property type="entry name" value="PAN"/>
    <property type="match status" value="1"/>
</dbReference>
<evidence type="ECO:0000259" key="1">
    <source>
        <dbReference type="PROSITE" id="PS50948"/>
    </source>
</evidence>
<name>V4BAA4_LOTGI</name>
<dbReference type="GeneID" id="20241581"/>
<reference evidence="2 3" key="1">
    <citation type="journal article" date="2013" name="Nature">
        <title>Insights into bilaterian evolution from three spiralian genomes.</title>
        <authorList>
            <person name="Simakov O."/>
            <person name="Marletaz F."/>
            <person name="Cho S.J."/>
            <person name="Edsinger-Gonzales E."/>
            <person name="Havlak P."/>
            <person name="Hellsten U."/>
            <person name="Kuo D.H."/>
            <person name="Larsson T."/>
            <person name="Lv J."/>
            <person name="Arendt D."/>
            <person name="Savage R."/>
            <person name="Osoegawa K."/>
            <person name="de Jong P."/>
            <person name="Grimwood J."/>
            <person name="Chapman J.A."/>
            <person name="Shapiro H."/>
            <person name="Aerts A."/>
            <person name="Otillar R.P."/>
            <person name="Terry A.Y."/>
            <person name="Boore J.L."/>
            <person name="Grigoriev I.V."/>
            <person name="Lindberg D.R."/>
            <person name="Seaver E.C."/>
            <person name="Weisblat D.A."/>
            <person name="Putnam N.H."/>
            <person name="Rokhsar D.S."/>
        </authorList>
    </citation>
    <scope>NUCLEOTIDE SEQUENCE [LARGE SCALE GENOMIC DNA]</scope>
</reference>
<organism evidence="2 3">
    <name type="scientific">Lottia gigantea</name>
    <name type="common">Giant owl limpet</name>
    <dbReference type="NCBI Taxonomy" id="225164"/>
    <lineage>
        <taxon>Eukaryota</taxon>
        <taxon>Metazoa</taxon>
        <taxon>Spiralia</taxon>
        <taxon>Lophotrochozoa</taxon>
        <taxon>Mollusca</taxon>
        <taxon>Gastropoda</taxon>
        <taxon>Patellogastropoda</taxon>
        <taxon>Lottioidea</taxon>
        <taxon>Lottiidae</taxon>
        <taxon>Lottia</taxon>
    </lineage>
</organism>
<dbReference type="OMA" id="QCALECT"/>
<evidence type="ECO:0000313" key="3">
    <source>
        <dbReference type="Proteomes" id="UP000030746"/>
    </source>
</evidence>
<dbReference type="Proteomes" id="UP000030746">
    <property type="component" value="Unassembled WGS sequence"/>
</dbReference>
<dbReference type="Gene3D" id="3.10.100.10">
    <property type="entry name" value="Mannose-Binding Protein A, subunit A"/>
    <property type="match status" value="1"/>
</dbReference>
<feature type="domain" description="Apple" evidence="1">
    <location>
        <begin position="18"/>
        <end position="103"/>
    </location>
</feature>
<keyword evidence="3" id="KW-1185">Reference proteome</keyword>
<sequence length="235" mass="27689">MKINLCLVLFSIVVYIVCSMDILMIRREDLEDTTSEDYTLLHLDNIQSVTICGIQCSRDLACVSFFYNKHSEVCQTKSVQFQPYSYVELEYGNSYYTLHQENCPVDFVRNRKYDLCYKPFLNIVYNVDEAYSNCENDGYVIARAKTDDAYRHICDQLMVTDDGYGEYIIDGKENISMNGDWWFSNGEQMLAFIWGPDEPIIESDFYYVHLHMEDGKCEMQTTLYTYDYYYICQVV</sequence>
<dbReference type="InterPro" id="IPR016187">
    <property type="entry name" value="CTDL_fold"/>
</dbReference>
<dbReference type="InterPro" id="IPR003609">
    <property type="entry name" value="Pan_app"/>
</dbReference>
<dbReference type="KEGG" id="lgi:LOTGIDRAFT_170878"/>
<gene>
    <name evidence="2" type="ORF">LOTGIDRAFT_170878</name>
</gene>
<dbReference type="RefSeq" id="XP_009044979.1">
    <property type="nucleotide sequence ID" value="XM_009046731.1"/>
</dbReference>
<dbReference type="AlphaFoldDB" id="V4BAA4"/>
<dbReference type="OrthoDB" id="6068836at2759"/>
<accession>V4BAA4</accession>
<proteinExistence type="predicted"/>
<dbReference type="SUPFAM" id="SSF57414">
    <property type="entry name" value="Hairpin loop containing domain-like"/>
    <property type="match status" value="1"/>
</dbReference>
<evidence type="ECO:0000313" key="2">
    <source>
        <dbReference type="EMBL" id="ESP04376.1"/>
    </source>
</evidence>
<dbReference type="InterPro" id="IPR016186">
    <property type="entry name" value="C-type_lectin-like/link_sf"/>
</dbReference>
<dbReference type="CTD" id="20241581"/>
<dbReference type="EMBL" id="KB199780">
    <property type="protein sequence ID" value="ESP04376.1"/>
    <property type="molecule type" value="Genomic_DNA"/>
</dbReference>
<dbReference type="HOGENOM" id="CLU_1130181_0_0_1"/>
<dbReference type="SUPFAM" id="SSF56436">
    <property type="entry name" value="C-type lectin-like"/>
    <property type="match status" value="1"/>
</dbReference>
<protein>
    <recommendedName>
        <fullName evidence="1">Apple domain-containing protein</fullName>
    </recommendedName>
</protein>